<name>A0ABW8K7S6_9GAMM</name>
<accession>A0ABW8K7S6</accession>
<dbReference type="EMBL" id="JADIKD010000012">
    <property type="protein sequence ID" value="MFK2918931.1"/>
    <property type="molecule type" value="Genomic_DNA"/>
</dbReference>
<keyword evidence="2" id="KW-1185">Reference proteome</keyword>
<sequence>MLPVRWVSREEMETRFVARYTQLHGSDQGLPDSNIEGHHKTILNVFGFNPPEGMDAVNPVGDETKAIIAPKAGFSVGFLKAKEGNGPVLHNHNTNETFIPMQGRWRFVWEAAPAHDEFLDLGPYDTISFPPGVPRRFECLEPPATYDEGLLLAIVGGDAPISEAMPGVKELLQAVNKGTLPTLSEDPDELPILTTVNGGFGG</sequence>
<dbReference type="SUPFAM" id="SSF51182">
    <property type="entry name" value="RmlC-like cupins"/>
    <property type="match status" value="1"/>
</dbReference>
<dbReference type="Gene3D" id="2.60.120.10">
    <property type="entry name" value="Jelly Rolls"/>
    <property type="match status" value="1"/>
</dbReference>
<reference evidence="1 2" key="1">
    <citation type="submission" date="2020-10" db="EMBL/GenBank/DDBJ databases">
        <title>Phylogeny of dyella-like bacteria.</title>
        <authorList>
            <person name="Fu J."/>
        </authorList>
    </citation>
    <scope>NUCLEOTIDE SEQUENCE [LARGE SCALE GENOMIC DNA]</scope>
    <source>
        <strain evidence="1 2">BB4</strain>
    </source>
</reference>
<evidence type="ECO:0000313" key="2">
    <source>
        <dbReference type="Proteomes" id="UP001620408"/>
    </source>
</evidence>
<protein>
    <submittedName>
        <fullName evidence="1">Cupin domain-containing protein</fullName>
    </submittedName>
</protein>
<proteinExistence type="predicted"/>
<organism evidence="1 2">
    <name type="scientific">Dyella koreensis</name>
    <dbReference type="NCBI Taxonomy" id="311235"/>
    <lineage>
        <taxon>Bacteria</taxon>
        <taxon>Pseudomonadati</taxon>
        <taxon>Pseudomonadota</taxon>
        <taxon>Gammaproteobacteria</taxon>
        <taxon>Lysobacterales</taxon>
        <taxon>Rhodanobacteraceae</taxon>
        <taxon>Dyella</taxon>
    </lineage>
</organism>
<dbReference type="RefSeq" id="WP_379983447.1">
    <property type="nucleotide sequence ID" value="NZ_JADIKD010000012.1"/>
</dbReference>
<gene>
    <name evidence="1" type="ORF">ISS97_16790</name>
</gene>
<comment type="caution">
    <text evidence="1">The sequence shown here is derived from an EMBL/GenBank/DDBJ whole genome shotgun (WGS) entry which is preliminary data.</text>
</comment>
<evidence type="ECO:0000313" key="1">
    <source>
        <dbReference type="EMBL" id="MFK2918931.1"/>
    </source>
</evidence>
<dbReference type="InterPro" id="IPR014710">
    <property type="entry name" value="RmlC-like_jellyroll"/>
</dbReference>
<dbReference type="Proteomes" id="UP001620408">
    <property type="component" value="Unassembled WGS sequence"/>
</dbReference>
<dbReference type="InterPro" id="IPR011051">
    <property type="entry name" value="RmlC_Cupin_sf"/>
</dbReference>